<dbReference type="PANTHER" id="PTHR16047:SF7">
    <property type="entry name" value="E3 UBIQUITIN-PROTEIN LIGASE RFWD3"/>
    <property type="match status" value="1"/>
</dbReference>
<dbReference type="Pfam" id="PF23419">
    <property type="entry name" value="WD40_RFWD3"/>
    <property type="match status" value="1"/>
</dbReference>
<dbReference type="InterPro" id="IPR001841">
    <property type="entry name" value="Znf_RING"/>
</dbReference>
<proteinExistence type="predicted"/>
<dbReference type="EMBL" id="BDGG01000001">
    <property type="protein sequence ID" value="GAU90922.1"/>
    <property type="molecule type" value="Genomic_DNA"/>
</dbReference>
<keyword evidence="5" id="KW-0963">Cytoplasm</keyword>
<gene>
    <name evidence="22" type="primary">RvY_03273-1</name>
    <name evidence="22" type="synonym">RvY_03273.1</name>
    <name evidence="22" type="ORF">RvY_03273</name>
</gene>
<dbReference type="AlphaFoldDB" id="A0A1D1UT86"/>
<feature type="domain" description="RING-type" evidence="20">
    <location>
        <begin position="66"/>
        <end position="117"/>
    </location>
</feature>
<evidence type="ECO:0000256" key="5">
    <source>
        <dbReference type="ARBA" id="ARBA00022490"/>
    </source>
</evidence>
<keyword evidence="8" id="KW-0479">Metal-binding</keyword>
<keyword evidence="14" id="KW-0234">DNA repair</keyword>
<dbReference type="InterPro" id="IPR013083">
    <property type="entry name" value="Znf_RING/FYVE/PHD"/>
</dbReference>
<reference evidence="22 23" key="1">
    <citation type="journal article" date="2016" name="Nat. Commun.">
        <title>Extremotolerant tardigrade genome and improved radiotolerance of human cultured cells by tardigrade-unique protein.</title>
        <authorList>
            <person name="Hashimoto T."/>
            <person name="Horikawa D.D."/>
            <person name="Saito Y."/>
            <person name="Kuwahara H."/>
            <person name="Kozuka-Hata H."/>
            <person name="Shin-I T."/>
            <person name="Minakuchi Y."/>
            <person name="Ohishi K."/>
            <person name="Motoyama A."/>
            <person name="Aizu T."/>
            <person name="Enomoto A."/>
            <person name="Kondo K."/>
            <person name="Tanaka S."/>
            <person name="Hara Y."/>
            <person name="Koshikawa S."/>
            <person name="Sagara H."/>
            <person name="Miura T."/>
            <person name="Yokobori S."/>
            <person name="Miyagawa K."/>
            <person name="Suzuki Y."/>
            <person name="Kubo T."/>
            <person name="Oyama M."/>
            <person name="Kohara Y."/>
            <person name="Fujiyama A."/>
            <person name="Arakawa K."/>
            <person name="Katayama T."/>
            <person name="Toyoda A."/>
            <person name="Kunieda T."/>
        </authorList>
    </citation>
    <scope>NUCLEOTIDE SEQUENCE [LARGE SCALE GENOMIC DNA]</scope>
    <source>
        <strain evidence="22 23">YOKOZUNA-1</strain>
    </source>
</reference>
<dbReference type="OrthoDB" id="5600418at2759"/>
<evidence type="ECO:0000256" key="12">
    <source>
        <dbReference type="ARBA" id="ARBA00022786"/>
    </source>
</evidence>
<dbReference type="PROSITE" id="PS50089">
    <property type="entry name" value="ZF_RING_2"/>
    <property type="match status" value="1"/>
</dbReference>
<dbReference type="EC" id="2.3.2.27" evidence="4"/>
<name>A0A1D1UT86_RAMVA</name>
<evidence type="ECO:0000256" key="15">
    <source>
        <dbReference type="ARBA" id="ARBA00023242"/>
    </source>
</evidence>
<dbReference type="GO" id="GO:0005737">
    <property type="term" value="C:cytoplasm"/>
    <property type="evidence" value="ECO:0007669"/>
    <property type="project" value="UniProtKB-SubCell"/>
</dbReference>
<dbReference type="SMART" id="SM00184">
    <property type="entry name" value="RING"/>
    <property type="match status" value="1"/>
</dbReference>
<dbReference type="Proteomes" id="UP000186922">
    <property type="component" value="Unassembled WGS sequence"/>
</dbReference>
<evidence type="ECO:0000256" key="8">
    <source>
        <dbReference type="ARBA" id="ARBA00022723"/>
    </source>
</evidence>
<evidence type="ECO:0000256" key="4">
    <source>
        <dbReference type="ARBA" id="ARBA00012483"/>
    </source>
</evidence>
<keyword evidence="12" id="KW-0833">Ubl conjugation pathway</keyword>
<protein>
    <recommendedName>
        <fullName evidence="4">RING-type E3 ubiquitin transferase</fullName>
        <ecNumber evidence="4">2.3.2.27</ecNumber>
    </recommendedName>
</protein>
<evidence type="ECO:0000256" key="11">
    <source>
        <dbReference type="ARBA" id="ARBA00022771"/>
    </source>
</evidence>
<dbReference type="SUPFAM" id="SSF57850">
    <property type="entry name" value="RING/U-box"/>
    <property type="match status" value="1"/>
</dbReference>
<evidence type="ECO:0000256" key="17">
    <source>
        <dbReference type="PROSITE-ProRule" id="PRU00175"/>
    </source>
</evidence>
<keyword evidence="15" id="KW-0539">Nucleus</keyword>
<dbReference type="InterPro" id="IPR017455">
    <property type="entry name" value="Znf_FYVE-rel"/>
</dbReference>
<dbReference type="GO" id="GO:0016604">
    <property type="term" value="C:nuclear body"/>
    <property type="evidence" value="ECO:0007669"/>
    <property type="project" value="UniProtKB-SubCell"/>
</dbReference>
<evidence type="ECO:0000256" key="3">
    <source>
        <dbReference type="ARBA" id="ARBA00004906"/>
    </source>
</evidence>
<dbReference type="Gene3D" id="3.30.40.10">
    <property type="entry name" value="Zinc/RING finger domain, C3HC4 (zinc finger)"/>
    <property type="match status" value="1"/>
</dbReference>
<evidence type="ECO:0000256" key="13">
    <source>
        <dbReference type="ARBA" id="ARBA00022833"/>
    </source>
</evidence>
<dbReference type="Pfam" id="PF13639">
    <property type="entry name" value="zf-RING_2"/>
    <property type="match status" value="1"/>
</dbReference>
<evidence type="ECO:0000256" key="19">
    <source>
        <dbReference type="SAM" id="MobiDB-lite"/>
    </source>
</evidence>
<evidence type="ECO:0000313" key="22">
    <source>
        <dbReference type="EMBL" id="GAU90922.1"/>
    </source>
</evidence>
<evidence type="ECO:0000256" key="14">
    <source>
        <dbReference type="ARBA" id="ARBA00023204"/>
    </source>
</evidence>
<keyword evidence="11 17" id="KW-0863">Zinc-finger</keyword>
<feature type="coiled-coil region" evidence="18">
    <location>
        <begin position="135"/>
        <end position="197"/>
    </location>
</feature>
<evidence type="ECO:0000256" key="10">
    <source>
        <dbReference type="ARBA" id="ARBA00022763"/>
    </source>
</evidence>
<dbReference type="Gene3D" id="2.130.10.10">
    <property type="entry name" value="YVTN repeat-like/Quinoprotein amine dehydrogenase"/>
    <property type="match status" value="1"/>
</dbReference>
<feature type="domain" description="FYVE-type" evidence="21">
    <location>
        <begin position="60"/>
        <end position="121"/>
    </location>
</feature>
<comment type="subcellular location">
    <subcellularLocation>
        <location evidence="2">Cytoplasm</location>
    </subcellularLocation>
    <subcellularLocation>
        <location evidence="16">Nucleus</location>
        <location evidence="16">Nuclear body</location>
    </subcellularLocation>
</comment>
<evidence type="ECO:0000256" key="18">
    <source>
        <dbReference type="SAM" id="Coils"/>
    </source>
</evidence>
<evidence type="ECO:0000256" key="1">
    <source>
        <dbReference type="ARBA" id="ARBA00000900"/>
    </source>
</evidence>
<dbReference type="InterPro" id="IPR037381">
    <property type="entry name" value="RFWD3"/>
</dbReference>
<evidence type="ECO:0000259" key="20">
    <source>
        <dbReference type="PROSITE" id="PS50089"/>
    </source>
</evidence>
<dbReference type="GO" id="GO:0036297">
    <property type="term" value="P:interstrand cross-link repair"/>
    <property type="evidence" value="ECO:0007669"/>
    <property type="project" value="InterPro"/>
</dbReference>
<feature type="region of interest" description="Disordered" evidence="19">
    <location>
        <begin position="198"/>
        <end position="227"/>
    </location>
</feature>
<dbReference type="PROSITE" id="PS50178">
    <property type="entry name" value="ZF_FYVE"/>
    <property type="match status" value="1"/>
</dbReference>
<dbReference type="STRING" id="947166.A0A1D1UT86"/>
<dbReference type="CDD" id="cd16450">
    <property type="entry name" value="mRING-C3HGC3_RFWD3"/>
    <property type="match status" value="1"/>
</dbReference>
<dbReference type="InterPro" id="IPR015943">
    <property type="entry name" value="WD40/YVTN_repeat-like_dom_sf"/>
</dbReference>
<keyword evidence="13" id="KW-0862">Zinc</keyword>
<organism evidence="22 23">
    <name type="scientific">Ramazzottius varieornatus</name>
    <name type="common">Water bear</name>
    <name type="synonym">Tardigrade</name>
    <dbReference type="NCBI Taxonomy" id="947166"/>
    <lineage>
        <taxon>Eukaryota</taxon>
        <taxon>Metazoa</taxon>
        <taxon>Ecdysozoa</taxon>
        <taxon>Tardigrada</taxon>
        <taxon>Eutardigrada</taxon>
        <taxon>Parachela</taxon>
        <taxon>Hypsibioidea</taxon>
        <taxon>Ramazzottiidae</taxon>
        <taxon>Ramazzottius</taxon>
    </lineage>
</organism>
<dbReference type="GO" id="GO:0016567">
    <property type="term" value="P:protein ubiquitination"/>
    <property type="evidence" value="ECO:0007669"/>
    <property type="project" value="InterPro"/>
</dbReference>
<dbReference type="PANTHER" id="PTHR16047">
    <property type="entry name" value="RFWD3 PROTEIN"/>
    <property type="match status" value="1"/>
</dbReference>
<keyword evidence="9" id="KW-0677">Repeat</keyword>
<dbReference type="InterPro" id="IPR056527">
    <property type="entry name" value="WD40_RFWD3"/>
</dbReference>
<keyword evidence="6" id="KW-0853">WD repeat</keyword>
<evidence type="ECO:0000256" key="6">
    <source>
        <dbReference type="ARBA" id="ARBA00022574"/>
    </source>
</evidence>
<dbReference type="SUPFAM" id="SSF50978">
    <property type="entry name" value="WD40 repeat-like"/>
    <property type="match status" value="1"/>
</dbReference>
<evidence type="ECO:0000313" key="23">
    <source>
        <dbReference type="Proteomes" id="UP000186922"/>
    </source>
</evidence>
<evidence type="ECO:0000256" key="9">
    <source>
        <dbReference type="ARBA" id="ARBA00022737"/>
    </source>
</evidence>
<keyword evidence="10" id="KW-0227">DNA damage</keyword>
<comment type="caution">
    <text evidence="22">The sequence shown here is derived from an EMBL/GenBank/DDBJ whole genome shotgun (WGS) entry which is preliminary data.</text>
</comment>
<feature type="compositionally biased region" description="Low complexity" evidence="19">
    <location>
        <begin position="205"/>
        <end position="214"/>
    </location>
</feature>
<keyword evidence="23" id="KW-1185">Reference proteome</keyword>
<keyword evidence="7" id="KW-0808">Transferase</keyword>
<evidence type="ECO:0000256" key="16">
    <source>
        <dbReference type="ARBA" id="ARBA00034306"/>
    </source>
</evidence>
<dbReference type="GO" id="GO:0061630">
    <property type="term" value="F:ubiquitin protein ligase activity"/>
    <property type="evidence" value="ECO:0007669"/>
    <property type="project" value="UniProtKB-EC"/>
</dbReference>
<evidence type="ECO:0000259" key="21">
    <source>
        <dbReference type="PROSITE" id="PS50178"/>
    </source>
</evidence>
<evidence type="ECO:0000256" key="7">
    <source>
        <dbReference type="ARBA" id="ARBA00022679"/>
    </source>
</evidence>
<evidence type="ECO:0000256" key="2">
    <source>
        <dbReference type="ARBA" id="ARBA00004496"/>
    </source>
</evidence>
<dbReference type="InterPro" id="IPR036322">
    <property type="entry name" value="WD40_repeat_dom_sf"/>
</dbReference>
<comment type="pathway">
    <text evidence="3">Protein modification; protein ubiquitination.</text>
</comment>
<dbReference type="GO" id="GO:0008270">
    <property type="term" value="F:zinc ion binding"/>
    <property type="evidence" value="ECO:0007669"/>
    <property type="project" value="UniProtKB-KW"/>
</dbReference>
<comment type="catalytic activity">
    <reaction evidence="1">
        <text>S-ubiquitinyl-[E2 ubiquitin-conjugating enzyme]-L-cysteine + [acceptor protein]-L-lysine = [E2 ubiquitin-conjugating enzyme]-L-cysteine + N(6)-ubiquitinyl-[acceptor protein]-L-lysine.</text>
        <dbReference type="EC" id="2.3.2.27"/>
    </reaction>
</comment>
<keyword evidence="18" id="KW-0175">Coiled coil</keyword>
<accession>A0A1D1UT86</accession>
<sequence length="595" mass="65449">MDLLPPTVLNFASDSSDDDDDVVVVESERKRPRLSEAVTSEVSTSVAPVSVLPPSTQGGGADVDECIICYDSITAEGEHRAACLKCGHIFGEKCISKWLLAAAASSERDKRVCPQCKAPAKVTDIRTLYIRRTFRVADNSEVEELKKDRDKARRELRRLEEEDRIKNTRYDMTVQENKRLVSENQALSRLLDEYKAQARDGGDGSSMAGMGESSTHAPPGQASNNPTVPSIRLALQHVKDFQSATARVMAHYPAMNILVVSQKLEGNTFGPFSNTSALQLVSCHDLKSSDMFHINCPKLIRDICINNSGGTALVGAMDGSICLVGLQNRVVVQRYKEECPVWSCAFNRHNACIFYCGLANGAVSVFDTRNLSQRVSQLNARGTRAPVFHMTHLSRQPLHKFPLNGLCVTSSLSSGFYTGSDASLSQSDYYDFKQEGLAYAAATDIHARVMARSFRPDTTSSMSALPPALNNKPTVRHFIGQLDYISSPQDGQNISTSSGRAVVLNDYSQIREGAGSLQMSRTALFIPNGGDEQLYFAAADNSKNVVQLWHHMTNNRPQHTVKVSHPVYDLTALDFNGRTHLAVLMEKKLQVYSCD</sequence>